<evidence type="ECO:0000259" key="5">
    <source>
        <dbReference type="PROSITE" id="PS50122"/>
    </source>
</evidence>
<dbReference type="GO" id="GO:0008984">
    <property type="term" value="F:protein-glutamate methylesterase activity"/>
    <property type="evidence" value="ECO:0007669"/>
    <property type="project" value="UniProtKB-EC"/>
</dbReference>
<evidence type="ECO:0000256" key="4">
    <source>
        <dbReference type="PROSITE-ProRule" id="PRU00050"/>
    </source>
</evidence>
<sequence length="360" mass="39490">MAMPKIGIISEDSVQRHRLQRALNESGVEVACNLSPDRVDENWILSRLVQIWLIDLGQEEQYEDLFSDMLDRSPAPILFYDPETPHENGEYDKRWVKRLVDKIQKQANEAEPESTESVGSPELPWDNRVNMDASALSQQQPPELTNKITLPSDLPPRCKRVADHVWILGASLGGPEAVSRFLASLPKSLPVSFVLAQHIGKEFQDTLCEVLAQHAPLRTFVAKERCVVHTGELLLAPIDNTLTFLPGPVVELENESWAGPYAPSVDQVMIRAAKGLSTVDTGAIIFSGMGDDGAEGAVAMAARGFPVWAQSEETCANSSMPDAARDSGVVTFNGSPEQLAEKLTEHVLSEQQSLEESIDG</sequence>
<dbReference type="Gene3D" id="3.40.50.180">
    <property type="entry name" value="Methylesterase CheB, C-terminal domain"/>
    <property type="match status" value="1"/>
</dbReference>
<feature type="active site" evidence="4">
    <location>
        <position position="198"/>
    </location>
</feature>
<gene>
    <name evidence="6" type="ORF">DC094_03865</name>
</gene>
<dbReference type="EC" id="3.1.1.61" evidence="2"/>
<accession>A0A2V1H2G1</accession>
<dbReference type="Pfam" id="PF01339">
    <property type="entry name" value="CheB_methylest"/>
    <property type="match status" value="1"/>
</dbReference>
<evidence type="ECO:0000313" key="7">
    <source>
        <dbReference type="Proteomes" id="UP000244906"/>
    </source>
</evidence>
<dbReference type="PANTHER" id="PTHR42872:SF6">
    <property type="entry name" value="PROTEIN-GLUTAMATE METHYLESTERASE_PROTEIN-GLUTAMINE GLUTAMINASE"/>
    <property type="match status" value="1"/>
</dbReference>
<evidence type="ECO:0000313" key="6">
    <source>
        <dbReference type="EMBL" id="PVZ72160.1"/>
    </source>
</evidence>
<dbReference type="InterPro" id="IPR000673">
    <property type="entry name" value="Sig_transdc_resp-reg_Me-estase"/>
</dbReference>
<reference evidence="6 7" key="1">
    <citation type="submission" date="2018-04" db="EMBL/GenBank/DDBJ databases">
        <title>Thalassorhabdus spongiae gen. nov., sp. nov., isolated from a marine sponge in South-West Iceland.</title>
        <authorList>
            <person name="Knobloch S."/>
            <person name="Daussin A."/>
            <person name="Johannsson R."/>
            <person name="Marteinsson V.T."/>
        </authorList>
    </citation>
    <scope>NUCLEOTIDE SEQUENCE [LARGE SCALE GENOMIC DNA]</scope>
    <source>
        <strain evidence="6 7">Hp12</strain>
    </source>
</reference>
<dbReference type="SUPFAM" id="SSF52738">
    <property type="entry name" value="Methylesterase CheB, C-terminal domain"/>
    <property type="match status" value="1"/>
</dbReference>
<dbReference type="GO" id="GO:0000156">
    <property type="term" value="F:phosphorelay response regulator activity"/>
    <property type="evidence" value="ECO:0007669"/>
    <property type="project" value="InterPro"/>
</dbReference>
<evidence type="ECO:0000256" key="2">
    <source>
        <dbReference type="ARBA" id="ARBA00039140"/>
    </source>
</evidence>
<comment type="catalytic activity">
    <reaction evidence="3">
        <text>[protein]-L-glutamate 5-O-methyl ester + H2O = L-glutamyl-[protein] + methanol + H(+)</text>
        <dbReference type="Rhea" id="RHEA:23236"/>
        <dbReference type="Rhea" id="RHEA-COMP:10208"/>
        <dbReference type="Rhea" id="RHEA-COMP:10311"/>
        <dbReference type="ChEBI" id="CHEBI:15377"/>
        <dbReference type="ChEBI" id="CHEBI:15378"/>
        <dbReference type="ChEBI" id="CHEBI:17790"/>
        <dbReference type="ChEBI" id="CHEBI:29973"/>
        <dbReference type="ChEBI" id="CHEBI:82795"/>
        <dbReference type="EC" id="3.1.1.61"/>
    </reaction>
</comment>
<dbReference type="InterPro" id="IPR035909">
    <property type="entry name" value="CheB_C"/>
</dbReference>
<comment type="caution">
    <text evidence="6">The sequence shown here is derived from an EMBL/GenBank/DDBJ whole genome shotgun (WGS) entry which is preliminary data.</text>
</comment>
<keyword evidence="4" id="KW-0145">Chemotaxis</keyword>
<dbReference type="PROSITE" id="PS50122">
    <property type="entry name" value="CHEB"/>
    <property type="match status" value="1"/>
</dbReference>
<dbReference type="OrthoDB" id="9793421at2"/>
<feature type="active site" evidence="4">
    <location>
        <position position="292"/>
    </location>
</feature>
<dbReference type="GO" id="GO:0005737">
    <property type="term" value="C:cytoplasm"/>
    <property type="evidence" value="ECO:0007669"/>
    <property type="project" value="InterPro"/>
</dbReference>
<keyword evidence="1 4" id="KW-0378">Hydrolase</keyword>
<protein>
    <recommendedName>
        <fullName evidence="2">protein-glutamate methylesterase</fullName>
        <ecNumber evidence="2">3.1.1.61</ecNumber>
    </recommendedName>
</protein>
<dbReference type="EMBL" id="QDDL01000001">
    <property type="protein sequence ID" value="PVZ72160.1"/>
    <property type="molecule type" value="Genomic_DNA"/>
</dbReference>
<feature type="active site" evidence="4">
    <location>
        <position position="171"/>
    </location>
</feature>
<dbReference type="AlphaFoldDB" id="A0A2V1H2G1"/>
<name>A0A2V1H2G1_9GAMM</name>
<feature type="domain" description="CheB-type methylesterase" evidence="5">
    <location>
        <begin position="168"/>
        <end position="350"/>
    </location>
</feature>
<dbReference type="Proteomes" id="UP000244906">
    <property type="component" value="Unassembled WGS sequence"/>
</dbReference>
<keyword evidence="7" id="KW-1185">Reference proteome</keyword>
<dbReference type="RefSeq" id="WP_116685745.1">
    <property type="nucleotide sequence ID" value="NZ_CAWNYD010000001.1"/>
</dbReference>
<evidence type="ECO:0000256" key="3">
    <source>
        <dbReference type="ARBA" id="ARBA00048267"/>
    </source>
</evidence>
<dbReference type="GO" id="GO:0006935">
    <property type="term" value="P:chemotaxis"/>
    <property type="evidence" value="ECO:0007669"/>
    <property type="project" value="UniProtKB-UniRule"/>
</dbReference>
<evidence type="ECO:0000256" key="1">
    <source>
        <dbReference type="ARBA" id="ARBA00022801"/>
    </source>
</evidence>
<dbReference type="PANTHER" id="PTHR42872">
    <property type="entry name" value="PROTEIN-GLUTAMATE METHYLESTERASE/PROTEIN-GLUTAMINE GLUTAMINASE"/>
    <property type="match status" value="1"/>
</dbReference>
<organism evidence="6 7">
    <name type="scientific">Pelagibaculum spongiae</name>
    <dbReference type="NCBI Taxonomy" id="2080658"/>
    <lineage>
        <taxon>Bacteria</taxon>
        <taxon>Pseudomonadati</taxon>
        <taxon>Pseudomonadota</taxon>
        <taxon>Gammaproteobacteria</taxon>
        <taxon>Oceanospirillales</taxon>
        <taxon>Pelagibaculum</taxon>
    </lineage>
</organism>
<proteinExistence type="predicted"/>